<comment type="caution">
    <text evidence="2">The sequence shown here is derived from an EMBL/GenBank/DDBJ whole genome shotgun (WGS) entry which is preliminary data.</text>
</comment>
<evidence type="ECO:0000313" key="3">
    <source>
        <dbReference type="Proteomes" id="UP000316714"/>
    </source>
</evidence>
<protein>
    <recommendedName>
        <fullName evidence="1">DUF985 domain-containing protein</fullName>
    </recommendedName>
</protein>
<dbReference type="InterPro" id="IPR011051">
    <property type="entry name" value="RmlC_Cupin_sf"/>
</dbReference>
<dbReference type="InterPro" id="IPR014710">
    <property type="entry name" value="RmlC-like_jellyroll"/>
</dbReference>
<dbReference type="OrthoDB" id="9798288at2"/>
<dbReference type="SUPFAM" id="SSF51182">
    <property type="entry name" value="RmlC-like cupins"/>
    <property type="match status" value="1"/>
</dbReference>
<dbReference type="InterPro" id="IPR039935">
    <property type="entry name" value="YML079W-like"/>
</dbReference>
<evidence type="ECO:0000313" key="2">
    <source>
        <dbReference type="EMBL" id="TWT37992.1"/>
    </source>
</evidence>
<dbReference type="Pfam" id="PF06172">
    <property type="entry name" value="Cupin_5"/>
    <property type="match status" value="1"/>
</dbReference>
<dbReference type="PANTHER" id="PTHR33387">
    <property type="entry name" value="RMLC-LIKE JELLY ROLL FOLD PROTEIN"/>
    <property type="match status" value="1"/>
</dbReference>
<proteinExistence type="predicted"/>
<dbReference type="PANTHER" id="PTHR33387:SF3">
    <property type="entry name" value="DUF985 DOMAIN-CONTAINING PROTEIN"/>
    <property type="match status" value="1"/>
</dbReference>
<name>A0A5C5VJV5_9BACT</name>
<dbReference type="CDD" id="cd06121">
    <property type="entry name" value="cupin_YML079wp"/>
    <property type="match status" value="1"/>
</dbReference>
<keyword evidence="3" id="KW-1185">Reference proteome</keyword>
<dbReference type="InterPro" id="IPR009327">
    <property type="entry name" value="Cupin_DUF985"/>
</dbReference>
<reference evidence="2 3" key="1">
    <citation type="submission" date="2019-02" db="EMBL/GenBank/DDBJ databases">
        <title>Deep-cultivation of Planctomycetes and their phenomic and genomic characterization uncovers novel biology.</title>
        <authorList>
            <person name="Wiegand S."/>
            <person name="Jogler M."/>
            <person name="Boedeker C."/>
            <person name="Pinto D."/>
            <person name="Vollmers J."/>
            <person name="Rivas-Marin E."/>
            <person name="Kohn T."/>
            <person name="Peeters S.H."/>
            <person name="Heuer A."/>
            <person name="Rast P."/>
            <person name="Oberbeckmann S."/>
            <person name="Bunk B."/>
            <person name="Jeske O."/>
            <person name="Meyerdierks A."/>
            <person name="Storesund J.E."/>
            <person name="Kallscheuer N."/>
            <person name="Luecker S."/>
            <person name="Lage O.M."/>
            <person name="Pohl T."/>
            <person name="Merkel B.J."/>
            <person name="Hornburger P."/>
            <person name="Mueller R.-W."/>
            <person name="Bruemmer F."/>
            <person name="Labrenz M."/>
            <person name="Spormann A.M."/>
            <person name="Op Den Camp H."/>
            <person name="Overmann J."/>
            <person name="Amann R."/>
            <person name="Jetten M.S.M."/>
            <person name="Mascher T."/>
            <person name="Medema M.H."/>
            <person name="Devos D.P."/>
            <person name="Kaster A.-K."/>
            <person name="Ovreas L."/>
            <person name="Rohde M."/>
            <person name="Galperin M.Y."/>
            <person name="Jogler C."/>
        </authorList>
    </citation>
    <scope>NUCLEOTIDE SEQUENCE [LARGE SCALE GENOMIC DNA]</scope>
    <source>
        <strain evidence="2 3">KOR34</strain>
    </source>
</reference>
<accession>A0A5C5VJV5</accession>
<organism evidence="2 3">
    <name type="scientific">Posidoniimonas corsicana</name>
    <dbReference type="NCBI Taxonomy" id="1938618"/>
    <lineage>
        <taxon>Bacteria</taxon>
        <taxon>Pseudomonadati</taxon>
        <taxon>Planctomycetota</taxon>
        <taxon>Planctomycetia</taxon>
        <taxon>Pirellulales</taxon>
        <taxon>Lacipirellulaceae</taxon>
        <taxon>Posidoniimonas</taxon>
    </lineage>
</organism>
<dbReference type="EMBL" id="SIHJ01000001">
    <property type="protein sequence ID" value="TWT37992.1"/>
    <property type="molecule type" value="Genomic_DNA"/>
</dbReference>
<sequence length="176" mass="19448">MTTPPLDPQQIIDLLGLQPLPQEGGFYHETYRAPLTIPTDALPDAYEGDRHASTAIYFLIAPQECSAMHILPTDEVFHFYAGDPVEMLLLYPDGDAEQRTMGVDLAAGQRPQVLAPGGVWQGCRLRDGGRWALLGCTVAPGFDFRDFHVASHEEIESLAEHFPSHADQVRQLAPKQ</sequence>
<evidence type="ECO:0000259" key="1">
    <source>
        <dbReference type="Pfam" id="PF06172"/>
    </source>
</evidence>
<gene>
    <name evidence="2" type="ORF">KOR34_29580</name>
</gene>
<dbReference type="Proteomes" id="UP000316714">
    <property type="component" value="Unassembled WGS sequence"/>
</dbReference>
<dbReference type="Gene3D" id="2.60.120.10">
    <property type="entry name" value="Jelly Rolls"/>
    <property type="match status" value="1"/>
</dbReference>
<dbReference type="RefSeq" id="WP_146565286.1">
    <property type="nucleotide sequence ID" value="NZ_SIHJ01000001.1"/>
</dbReference>
<dbReference type="AlphaFoldDB" id="A0A5C5VJV5"/>
<feature type="domain" description="DUF985" evidence="1">
    <location>
        <begin position="9"/>
        <end position="149"/>
    </location>
</feature>